<evidence type="ECO:0000313" key="2">
    <source>
        <dbReference type="Proteomes" id="UP000057737"/>
    </source>
</evidence>
<dbReference type="AlphaFoldDB" id="A0A109K3U5"/>
<proteinExistence type="predicted"/>
<dbReference type="Proteomes" id="UP000057737">
    <property type="component" value="Unassembled WGS sequence"/>
</dbReference>
<evidence type="ECO:0000313" key="1">
    <source>
        <dbReference type="EMBL" id="KWV60190.1"/>
    </source>
</evidence>
<comment type="caution">
    <text evidence="1">The sequence shown here is derived from an EMBL/GenBank/DDBJ whole genome shotgun (WGS) entry which is preliminary data.</text>
</comment>
<keyword evidence="2" id="KW-1185">Reference proteome</keyword>
<reference evidence="1 2" key="1">
    <citation type="submission" date="2015-11" db="EMBL/GenBank/DDBJ databases">
        <title>Draft Genome Sequence of the Strain BR 10303 (Bradyrhizobium sp.) isolated from nodules of Centrolobium paraense.</title>
        <authorList>
            <person name="Zelli J.E."/>
            <person name="Simoes-Araujo J.L."/>
            <person name="Barauna A.C."/>
            <person name="Silva K."/>
        </authorList>
    </citation>
    <scope>NUCLEOTIDE SEQUENCE [LARGE SCALE GENOMIC DNA]</scope>
    <source>
        <strain evidence="1 2">BR 10303</strain>
    </source>
</reference>
<accession>A0A109K3U5</accession>
<name>A0A109K3U5_9BRAD</name>
<sequence length="100" mass="11191">MNARAVYVDSLSKRAKIPFLLRIAWRIIAMPASEKAPAPATPLAAYTIPKFCEAHDISERFYFKMRDAGLGPREMRIGRAVRISLKAAADWAEAREKANS</sequence>
<organism evidence="1 2">
    <name type="scientific">Bradyrhizobium macuxiense</name>
    <dbReference type="NCBI Taxonomy" id="1755647"/>
    <lineage>
        <taxon>Bacteria</taxon>
        <taxon>Pseudomonadati</taxon>
        <taxon>Pseudomonadota</taxon>
        <taxon>Alphaproteobacteria</taxon>
        <taxon>Hyphomicrobiales</taxon>
        <taxon>Nitrobacteraceae</taxon>
        <taxon>Bradyrhizobium</taxon>
    </lineage>
</organism>
<protein>
    <recommendedName>
        <fullName evidence="3">AlpA family transcriptional regulator</fullName>
    </recommendedName>
</protein>
<evidence type="ECO:0008006" key="3">
    <source>
        <dbReference type="Google" id="ProtNLM"/>
    </source>
</evidence>
<dbReference type="EMBL" id="LNCU01000022">
    <property type="protein sequence ID" value="KWV60190.1"/>
    <property type="molecule type" value="Genomic_DNA"/>
</dbReference>
<gene>
    <name evidence="1" type="ORF">AS156_30080</name>
</gene>